<organism evidence="1 2">
    <name type="scientific">Trinickia soli</name>
    <dbReference type="NCBI Taxonomy" id="380675"/>
    <lineage>
        <taxon>Bacteria</taxon>
        <taxon>Pseudomonadati</taxon>
        <taxon>Pseudomonadota</taxon>
        <taxon>Betaproteobacteria</taxon>
        <taxon>Burkholderiales</taxon>
        <taxon>Burkholderiaceae</taxon>
        <taxon>Trinickia</taxon>
    </lineage>
</organism>
<dbReference type="EMBL" id="PNYB01000001">
    <property type="protein sequence ID" value="PMS28339.1"/>
    <property type="molecule type" value="Genomic_DNA"/>
</dbReference>
<reference evidence="1 2" key="1">
    <citation type="submission" date="2018-01" db="EMBL/GenBank/DDBJ databases">
        <title>Whole genome analyses suggest that Burkholderia sensu lato contains two further novel genera in the rhizoxinica-symbiotica group Mycetohabitans gen. nov., and Trinickia gen. nov.: implications for the evolution of diazotrophy and nodulation in the Burkholderiaceae.</title>
        <authorList>
            <person name="Estrada-de los Santos P."/>
            <person name="Palmer M."/>
            <person name="Chavez-Ramirez B."/>
            <person name="Beukes C."/>
            <person name="Steenkamp E.T."/>
            <person name="Hirsch A.M."/>
            <person name="Manyaka P."/>
            <person name="Maluk M."/>
            <person name="Lafos M."/>
            <person name="Crook M."/>
            <person name="Gross E."/>
            <person name="Simon M.F."/>
            <person name="Bueno dos Reis Junior F."/>
            <person name="Poole P.S."/>
            <person name="Venter S.N."/>
            <person name="James E.K."/>
        </authorList>
    </citation>
    <scope>NUCLEOTIDE SEQUENCE [LARGE SCALE GENOMIC DNA]</scope>
    <source>
        <strain evidence="1 2">GP25-8</strain>
    </source>
</reference>
<comment type="caution">
    <text evidence="1">The sequence shown here is derived from an EMBL/GenBank/DDBJ whole genome shotgun (WGS) entry which is preliminary data.</text>
</comment>
<evidence type="ECO:0000313" key="1">
    <source>
        <dbReference type="EMBL" id="PMS28339.1"/>
    </source>
</evidence>
<keyword evidence="2" id="KW-1185">Reference proteome</keyword>
<proteinExistence type="predicted"/>
<protein>
    <submittedName>
        <fullName evidence="1">Uncharacterized protein</fullName>
    </submittedName>
</protein>
<evidence type="ECO:0000313" key="2">
    <source>
        <dbReference type="Proteomes" id="UP000235347"/>
    </source>
</evidence>
<dbReference type="AlphaFoldDB" id="A0A2N7WFV0"/>
<accession>A0A2N7WFV0</accession>
<sequence>MLNVDARSTQASVYRIYGGRSSRATQRGNGVPNGYGAYRFTVARLPFWTLFFALACRSAIRDGLIGLGLVIFQGVAQ</sequence>
<gene>
    <name evidence="1" type="ORF">C0Z19_01040</name>
</gene>
<dbReference type="Proteomes" id="UP000235347">
    <property type="component" value="Unassembled WGS sequence"/>
</dbReference>
<name>A0A2N7WFV0_9BURK</name>